<feature type="region of interest" description="Disordered" evidence="7">
    <location>
        <begin position="383"/>
        <end position="408"/>
    </location>
</feature>
<evidence type="ECO:0000256" key="8">
    <source>
        <dbReference type="SAM" id="Phobius"/>
    </source>
</evidence>
<accession>A0A0G2HX43</accession>
<evidence type="ECO:0000313" key="10">
    <source>
        <dbReference type="EMBL" id="KKZ62350.1"/>
    </source>
</evidence>
<feature type="transmembrane region" description="Helical" evidence="8">
    <location>
        <begin position="177"/>
        <end position="197"/>
    </location>
</feature>
<dbReference type="SMART" id="SM00724">
    <property type="entry name" value="TLC"/>
    <property type="match status" value="1"/>
</dbReference>
<keyword evidence="3 6" id="KW-0812">Transmembrane</keyword>
<dbReference type="GO" id="GO:0050291">
    <property type="term" value="F:sphingosine N-acyltransferase activity"/>
    <property type="evidence" value="ECO:0007669"/>
    <property type="project" value="InterPro"/>
</dbReference>
<dbReference type="PROSITE" id="PS50922">
    <property type="entry name" value="TLC"/>
    <property type="match status" value="1"/>
</dbReference>
<evidence type="ECO:0000256" key="3">
    <source>
        <dbReference type="ARBA" id="ARBA00022692"/>
    </source>
</evidence>
<reference evidence="11" key="1">
    <citation type="journal article" date="2015" name="PLoS Genet.">
        <title>The dynamic genome and transcriptome of the human fungal pathogen Blastomyces and close relative Emmonsia.</title>
        <authorList>
            <person name="Munoz J.F."/>
            <person name="Gauthier G.M."/>
            <person name="Desjardins C.A."/>
            <person name="Gallo J.E."/>
            <person name="Holder J."/>
            <person name="Sullivan T.D."/>
            <person name="Marty A.J."/>
            <person name="Carmen J.C."/>
            <person name="Chen Z."/>
            <person name="Ding L."/>
            <person name="Gujja S."/>
            <person name="Magrini V."/>
            <person name="Misas E."/>
            <person name="Mitreva M."/>
            <person name="Priest M."/>
            <person name="Saif S."/>
            <person name="Whiston E.A."/>
            <person name="Young S."/>
            <person name="Zeng Q."/>
            <person name="Goldman W.E."/>
            <person name="Mardis E.R."/>
            <person name="Taylor J.W."/>
            <person name="McEwen J.G."/>
            <person name="Clay O.K."/>
            <person name="Klein B.S."/>
            <person name="Cuomo C.A."/>
        </authorList>
    </citation>
    <scope>NUCLEOTIDE SEQUENCE [LARGE SCALE GENOMIC DNA]</scope>
    <source>
        <strain evidence="11">UAMH 3008</strain>
    </source>
</reference>
<feature type="transmembrane region" description="Helical" evidence="8">
    <location>
        <begin position="47"/>
        <end position="64"/>
    </location>
</feature>
<feature type="transmembrane region" description="Helical" evidence="8">
    <location>
        <begin position="137"/>
        <end position="157"/>
    </location>
</feature>
<feature type="domain" description="TLC" evidence="9">
    <location>
        <begin position="131"/>
        <end position="380"/>
    </location>
</feature>
<protein>
    <recommendedName>
        <fullName evidence="9">TLC domain-containing protein</fullName>
    </recommendedName>
</protein>
<dbReference type="AlphaFoldDB" id="A0A0G2HX43"/>
<dbReference type="EMBL" id="LCZI01001134">
    <property type="protein sequence ID" value="KKZ62350.1"/>
    <property type="molecule type" value="Genomic_DNA"/>
</dbReference>
<feature type="region of interest" description="Disordered" evidence="7">
    <location>
        <begin position="442"/>
        <end position="470"/>
    </location>
</feature>
<dbReference type="OrthoDB" id="537032at2759"/>
<gene>
    <name evidence="10" type="ORF">EMCG_03236</name>
</gene>
<evidence type="ECO:0000256" key="1">
    <source>
        <dbReference type="ARBA" id="ARBA00004141"/>
    </source>
</evidence>
<feature type="compositionally biased region" description="Acidic residues" evidence="7">
    <location>
        <begin position="388"/>
        <end position="400"/>
    </location>
</feature>
<keyword evidence="4 8" id="KW-1133">Transmembrane helix</keyword>
<evidence type="ECO:0000256" key="6">
    <source>
        <dbReference type="PROSITE-ProRule" id="PRU00205"/>
    </source>
</evidence>
<dbReference type="Proteomes" id="UP000034164">
    <property type="component" value="Unassembled WGS sequence"/>
</dbReference>
<evidence type="ECO:0000256" key="5">
    <source>
        <dbReference type="ARBA" id="ARBA00023136"/>
    </source>
</evidence>
<keyword evidence="5 6" id="KW-0472">Membrane</keyword>
<dbReference type="GO" id="GO:0046513">
    <property type="term" value="P:ceramide biosynthetic process"/>
    <property type="evidence" value="ECO:0007669"/>
    <property type="project" value="InterPro"/>
</dbReference>
<dbReference type="InterPro" id="IPR006634">
    <property type="entry name" value="TLC-dom"/>
</dbReference>
<evidence type="ECO:0000256" key="2">
    <source>
        <dbReference type="ARBA" id="ARBA00009808"/>
    </source>
</evidence>
<dbReference type="Pfam" id="PF03798">
    <property type="entry name" value="TRAM_LAG1_CLN8"/>
    <property type="match status" value="1"/>
</dbReference>
<evidence type="ECO:0000256" key="7">
    <source>
        <dbReference type="SAM" id="MobiDB-lite"/>
    </source>
</evidence>
<dbReference type="InterPro" id="IPR016439">
    <property type="entry name" value="Lag1/Lac1-like"/>
</dbReference>
<name>A0A0G2HX43_9EURO</name>
<feature type="transmembrane region" description="Helical" evidence="8">
    <location>
        <begin position="264"/>
        <end position="287"/>
    </location>
</feature>
<feature type="transmembrane region" description="Helical" evidence="8">
    <location>
        <begin position="351"/>
        <end position="372"/>
    </location>
</feature>
<comment type="caution">
    <text evidence="10">The sequence shown here is derived from an EMBL/GenBank/DDBJ whole genome shotgun (WGS) entry which is preliminary data.</text>
</comment>
<sequence>MAKPLSSQPNSISEVNACVSTIEGRRTVKMKPKEDTSFRQWVVQNQIGICVTILTMIFALHNLYPSLRPYTSPFLQLPHYQPEKGTYVQGWDDIYFAIGGILAFTAVRAIAVEWVFQPLARRCGLKRKAAVRLAEQGWLVVYYFGFWTYGVCLWYNSKYWYNFREIWTDWPSRDISGAFKWYCLTQLAFWFQQILVINIEERRKDHYQMLVHHIVTSALLGSAYVYGFYNVANVVLCIMDLVDFLLPAAKILKYLGYERTCTAGFIIFLVTWVISRHIVYNLLWWSIYVNVPDVMPYGCYSATTSKMITPANVTLDGDVSDASVDLNNWSHLLHPFQDMGGRICMSPRIKWVFLSFLLFLQVLALIWFTMILRVAVKALKSGSAEDSRSDDEEGGEEEEVDGKNEGNGVAAGAGIVDGVSSNIGIGNGNGIVGNGAAIVSGGSGSSSSAGQGHHPVRIRTGRGRVTLSDQNDRKALLGRIGCDKPT</sequence>
<dbReference type="PANTHER" id="PTHR12560:SF0">
    <property type="entry name" value="LD18904P"/>
    <property type="match status" value="1"/>
</dbReference>
<dbReference type="VEuPathDB" id="FungiDB:EMCG_03236"/>
<proteinExistence type="inferred from homology"/>
<organism evidence="10 11">
    <name type="scientific">[Emmonsia] crescens</name>
    <dbReference type="NCBI Taxonomy" id="73230"/>
    <lineage>
        <taxon>Eukaryota</taxon>
        <taxon>Fungi</taxon>
        <taxon>Dikarya</taxon>
        <taxon>Ascomycota</taxon>
        <taxon>Pezizomycotina</taxon>
        <taxon>Eurotiomycetes</taxon>
        <taxon>Eurotiomycetidae</taxon>
        <taxon>Onygenales</taxon>
        <taxon>Ajellomycetaceae</taxon>
        <taxon>Emergomyces</taxon>
    </lineage>
</organism>
<dbReference type="PANTHER" id="PTHR12560">
    <property type="entry name" value="LONGEVITY ASSURANCE FACTOR 1 LAG1"/>
    <property type="match status" value="1"/>
</dbReference>
<feature type="transmembrane region" description="Helical" evidence="8">
    <location>
        <begin position="94"/>
        <end position="116"/>
    </location>
</feature>
<evidence type="ECO:0000256" key="4">
    <source>
        <dbReference type="ARBA" id="ARBA00022989"/>
    </source>
</evidence>
<comment type="subcellular location">
    <subcellularLocation>
        <location evidence="1">Membrane</location>
        <topology evidence="1">Multi-pass membrane protein</topology>
    </subcellularLocation>
</comment>
<evidence type="ECO:0000259" key="9">
    <source>
        <dbReference type="PROSITE" id="PS50922"/>
    </source>
</evidence>
<evidence type="ECO:0000313" key="11">
    <source>
        <dbReference type="Proteomes" id="UP000034164"/>
    </source>
</evidence>
<dbReference type="GO" id="GO:0016020">
    <property type="term" value="C:membrane"/>
    <property type="evidence" value="ECO:0007669"/>
    <property type="project" value="UniProtKB-SubCell"/>
</dbReference>
<comment type="similarity">
    <text evidence="2">Belongs to the sphingosine N-acyltransferase family.</text>
</comment>